<evidence type="ECO:0000256" key="6">
    <source>
        <dbReference type="ARBA" id="ARBA00022840"/>
    </source>
</evidence>
<dbReference type="AlphaFoldDB" id="A0AAN7A0A0"/>
<feature type="region of interest" description="Disordered" evidence="7">
    <location>
        <begin position="516"/>
        <end position="548"/>
    </location>
</feature>
<dbReference type="InterPro" id="IPR008984">
    <property type="entry name" value="SMAD_FHA_dom_sf"/>
</dbReference>
<dbReference type="Pfam" id="PF00069">
    <property type="entry name" value="Pkinase"/>
    <property type="match status" value="1"/>
</dbReference>
<gene>
    <name evidence="10" type="ORF">C8A00DRAFT_12398</name>
</gene>
<dbReference type="Proteomes" id="UP001302745">
    <property type="component" value="Unassembled WGS sequence"/>
</dbReference>
<dbReference type="SMART" id="SM00220">
    <property type="entry name" value="S_TKc"/>
    <property type="match status" value="1"/>
</dbReference>
<reference evidence="10" key="2">
    <citation type="submission" date="2023-05" db="EMBL/GenBank/DDBJ databases">
        <authorList>
            <consortium name="Lawrence Berkeley National Laboratory"/>
            <person name="Steindorff A."/>
            <person name="Hensen N."/>
            <person name="Bonometti L."/>
            <person name="Westerberg I."/>
            <person name="Brannstrom I.O."/>
            <person name="Guillou S."/>
            <person name="Cros-Aarteil S."/>
            <person name="Calhoun S."/>
            <person name="Haridas S."/>
            <person name="Kuo A."/>
            <person name="Mondo S."/>
            <person name="Pangilinan J."/>
            <person name="Riley R."/>
            <person name="Labutti K."/>
            <person name="Andreopoulos B."/>
            <person name="Lipzen A."/>
            <person name="Chen C."/>
            <person name="Yanf M."/>
            <person name="Daum C."/>
            <person name="Ng V."/>
            <person name="Clum A."/>
            <person name="Ohm R."/>
            <person name="Martin F."/>
            <person name="Silar P."/>
            <person name="Natvig D."/>
            <person name="Lalanne C."/>
            <person name="Gautier V."/>
            <person name="Ament-Velasquez S.L."/>
            <person name="Kruys A."/>
            <person name="Hutchinson M.I."/>
            <person name="Powell A.J."/>
            <person name="Barry K."/>
            <person name="Miller A.N."/>
            <person name="Grigoriev I.V."/>
            <person name="Debuchy R."/>
            <person name="Gladieux P."/>
            <person name="Thoren M.H."/>
            <person name="Johannesson H."/>
        </authorList>
    </citation>
    <scope>NUCLEOTIDE SEQUENCE</scope>
    <source>
        <strain evidence="10">CBS 538.74</strain>
    </source>
</reference>
<dbReference type="Gene3D" id="2.60.200.20">
    <property type="match status" value="1"/>
</dbReference>
<comment type="caution">
    <text evidence="10">The sequence shown here is derived from an EMBL/GenBank/DDBJ whole genome shotgun (WGS) entry which is preliminary data.</text>
</comment>
<keyword evidence="3" id="KW-0808">Transferase</keyword>
<dbReference type="EMBL" id="MU856863">
    <property type="protein sequence ID" value="KAK4156684.1"/>
    <property type="molecule type" value="Genomic_DNA"/>
</dbReference>
<feature type="compositionally biased region" description="Basic and acidic residues" evidence="7">
    <location>
        <begin position="741"/>
        <end position="755"/>
    </location>
</feature>
<dbReference type="InterPro" id="IPR011009">
    <property type="entry name" value="Kinase-like_dom_sf"/>
</dbReference>
<dbReference type="InterPro" id="IPR008271">
    <property type="entry name" value="Ser/Thr_kinase_AS"/>
</dbReference>
<evidence type="ECO:0000256" key="4">
    <source>
        <dbReference type="ARBA" id="ARBA00022741"/>
    </source>
</evidence>
<dbReference type="InterPro" id="IPR000719">
    <property type="entry name" value="Prot_kinase_dom"/>
</dbReference>
<evidence type="ECO:0000256" key="1">
    <source>
        <dbReference type="ARBA" id="ARBA00005575"/>
    </source>
</evidence>
<keyword evidence="6" id="KW-0067">ATP-binding</keyword>
<dbReference type="SUPFAM" id="SSF56112">
    <property type="entry name" value="Protein kinase-like (PK-like)"/>
    <property type="match status" value="1"/>
</dbReference>
<evidence type="ECO:0000259" key="8">
    <source>
        <dbReference type="PROSITE" id="PS50006"/>
    </source>
</evidence>
<comment type="similarity">
    <text evidence="1">Belongs to the protein kinase superfamily. CAMK Ser/Thr protein kinase family. CHEK2 subfamily.</text>
</comment>
<feature type="compositionally biased region" description="Basic and acidic residues" evidence="7">
    <location>
        <begin position="795"/>
        <end position="804"/>
    </location>
</feature>
<proteinExistence type="inferred from homology"/>
<name>A0AAN7A0A0_9PEZI</name>
<feature type="compositionally biased region" description="Low complexity" evidence="7">
    <location>
        <begin position="709"/>
        <end position="724"/>
    </location>
</feature>
<evidence type="ECO:0000256" key="7">
    <source>
        <dbReference type="SAM" id="MobiDB-lite"/>
    </source>
</evidence>
<dbReference type="PANTHER" id="PTHR24345:SF0">
    <property type="entry name" value="CELL CYCLE SERINE_THREONINE-PROTEIN KINASE CDC5_MSD2"/>
    <property type="match status" value="1"/>
</dbReference>
<sequence>MAFATPFVVGGRKVLWPDLVLTLQTTAWEGASAFIEANRSRIHQDPAIARLDRSERAPTEERPLSFTIVMSFCHPPGQSRSQFTIGRDPKCDIVFTNGSVSNHHIKFGVEGDHIVLYDVSLNGSELTLDDRGPQWTNPAPGIPYKCILPAACKIMLRLGENLPSFQINVPHRKGAQVQEFRKRRDTFLANCSDLGALNMASQVPTLAATPSHPARGKKRQHLYWFESTLGRGGCGIVYRVRRLQDWGVFAAKQVLEHKPQSSSRSRSGTDSEAEREQFEAERRKREAEIRRLKKEMKVLQPLKHERIVEYVDWYEDRTNTWILVMEYCQYGSLDQMIGRTKTPFKAHEIAEILKQTAEGLLYLHGEGITHRDLKPGNILVRSRSPLALALGDFGLAKNTTDSESRMNTFCGTVPYMAPEMWEGRYAKAIDIWALGVVGFVLLNNGLSGLGKCRPNEYAGAIFEKSAAMHEKDPKDRLVANVSKMLAWDPRDRPPAAECIEDANDVLNPLRPTQTILPVPSLTFPPTQAQARGGEPTIQPSSAPNDRTLRSSEIRSYEKHFQTTGWRAAHADAAATIVPGQHTAQKKGTDARSRSNSPATARWVPPTQKRGTDALPRSNSAEAPASKIPRTGEQRSQQRKATDARSQPNNPSGAVGQRPPHKSETDAPPQGSSPATAARQPPPQRRASGTLPQPNSASAPRQQPVQNTGTTNPSSRSNPPSAATREALSTERPTRKTPPPRAGEKEPRPPQRKDTGDSTLPRTNSLPASRQNPTETRATNVAPKPNSGAETAQKIPRVDDDAKKA</sequence>
<evidence type="ECO:0000313" key="10">
    <source>
        <dbReference type="EMBL" id="KAK4156684.1"/>
    </source>
</evidence>
<keyword evidence="2" id="KW-0723">Serine/threonine-protein kinase</keyword>
<dbReference type="CDD" id="cd00180">
    <property type="entry name" value="PKc"/>
    <property type="match status" value="1"/>
</dbReference>
<evidence type="ECO:0000259" key="9">
    <source>
        <dbReference type="PROSITE" id="PS50011"/>
    </source>
</evidence>
<dbReference type="GO" id="GO:0004674">
    <property type="term" value="F:protein serine/threonine kinase activity"/>
    <property type="evidence" value="ECO:0007669"/>
    <property type="project" value="UniProtKB-KW"/>
</dbReference>
<feature type="domain" description="Protein kinase" evidence="9">
    <location>
        <begin position="223"/>
        <end position="506"/>
    </location>
</feature>
<organism evidence="10 11">
    <name type="scientific">Chaetomidium leptoderma</name>
    <dbReference type="NCBI Taxonomy" id="669021"/>
    <lineage>
        <taxon>Eukaryota</taxon>
        <taxon>Fungi</taxon>
        <taxon>Dikarya</taxon>
        <taxon>Ascomycota</taxon>
        <taxon>Pezizomycotina</taxon>
        <taxon>Sordariomycetes</taxon>
        <taxon>Sordariomycetidae</taxon>
        <taxon>Sordariales</taxon>
        <taxon>Chaetomiaceae</taxon>
        <taxon>Chaetomidium</taxon>
    </lineage>
</organism>
<reference evidence="10" key="1">
    <citation type="journal article" date="2023" name="Mol. Phylogenet. Evol.">
        <title>Genome-scale phylogeny and comparative genomics of the fungal order Sordariales.</title>
        <authorList>
            <person name="Hensen N."/>
            <person name="Bonometti L."/>
            <person name="Westerberg I."/>
            <person name="Brannstrom I.O."/>
            <person name="Guillou S."/>
            <person name="Cros-Aarteil S."/>
            <person name="Calhoun S."/>
            <person name="Haridas S."/>
            <person name="Kuo A."/>
            <person name="Mondo S."/>
            <person name="Pangilinan J."/>
            <person name="Riley R."/>
            <person name="LaButti K."/>
            <person name="Andreopoulos B."/>
            <person name="Lipzen A."/>
            <person name="Chen C."/>
            <person name="Yan M."/>
            <person name="Daum C."/>
            <person name="Ng V."/>
            <person name="Clum A."/>
            <person name="Steindorff A."/>
            <person name="Ohm R.A."/>
            <person name="Martin F."/>
            <person name="Silar P."/>
            <person name="Natvig D.O."/>
            <person name="Lalanne C."/>
            <person name="Gautier V."/>
            <person name="Ament-Velasquez S.L."/>
            <person name="Kruys A."/>
            <person name="Hutchinson M.I."/>
            <person name="Powell A.J."/>
            <person name="Barry K."/>
            <person name="Miller A.N."/>
            <person name="Grigoriev I.V."/>
            <person name="Debuchy R."/>
            <person name="Gladieux P."/>
            <person name="Hiltunen Thoren M."/>
            <person name="Johannesson H."/>
        </authorList>
    </citation>
    <scope>NUCLEOTIDE SEQUENCE</scope>
    <source>
        <strain evidence="10">CBS 538.74</strain>
    </source>
</reference>
<evidence type="ECO:0000256" key="3">
    <source>
        <dbReference type="ARBA" id="ARBA00022679"/>
    </source>
</evidence>
<keyword evidence="5 10" id="KW-0418">Kinase</keyword>
<evidence type="ECO:0000256" key="5">
    <source>
        <dbReference type="ARBA" id="ARBA00022777"/>
    </source>
</evidence>
<dbReference type="InterPro" id="IPR000253">
    <property type="entry name" value="FHA_dom"/>
</dbReference>
<dbReference type="PANTHER" id="PTHR24345">
    <property type="entry name" value="SERINE/THREONINE-PROTEIN KINASE PLK"/>
    <property type="match status" value="1"/>
</dbReference>
<dbReference type="GO" id="GO:0005634">
    <property type="term" value="C:nucleus"/>
    <property type="evidence" value="ECO:0007669"/>
    <property type="project" value="TreeGrafter"/>
</dbReference>
<feature type="region of interest" description="Disordered" evidence="7">
    <location>
        <begin position="257"/>
        <end position="280"/>
    </location>
</feature>
<evidence type="ECO:0000256" key="2">
    <source>
        <dbReference type="ARBA" id="ARBA00022527"/>
    </source>
</evidence>
<feature type="domain" description="FHA" evidence="8">
    <location>
        <begin position="83"/>
        <end position="127"/>
    </location>
</feature>
<accession>A0AAN7A0A0</accession>
<dbReference type="PROSITE" id="PS50006">
    <property type="entry name" value="FHA_DOMAIN"/>
    <property type="match status" value="1"/>
</dbReference>
<dbReference type="Gene3D" id="1.10.510.10">
    <property type="entry name" value="Transferase(Phosphotransferase) domain 1"/>
    <property type="match status" value="1"/>
</dbReference>
<feature type="compositionally biased region" description="Basic and acidic residues" evidence="7">
    <location>
        <begin position="267"/>
        <end position="280"/>
    </location>
</feature>
<protein>
    <submittedName>
        <fullName evidence="10">Kinase-like domain-containing protein</fullName>
    </submittedName>
</protein>
<feature type="compositionally biased region" description="Polar residues" evidence="7">
    <location>
        <begin position="756"/>
        <end position="778"/>
    </location>
</feature>
<evidence type="ECO:0000313" key="11">
    <source>
        <dbReference type="Proteomes" id="UP001302745"/>
    </source>
</evidence>
<dbReference type="PROSITE" id="PS00108">
    <property type="entry name" value="PROTEIN_KINASE_ST"/>
    <property type="match status" value="1"/>
</dbReference>
<dbReference type="CDD" id="cd00060">
    <property type="entry name" value="FHA"/>
    <property type="match status" value="1"/>
</dbReference>
<keyword evidence="11" id="KW-1185">Reference proteome</keyword>
<dbReference type="GO" id="GO:0005524">
    <property type="term" value="F:ATP binding"/>
    <property type="evidence" value="ECO:0007669"/>
    <property type="project" value="UniProtKB-KW"/>
</dbReference>
<dbReference type="Pfam" id="PF00498">
    <property type="entry name" value="FHA"/>
    <property type="match status" value="1"/>
</dbReference>
<feature type="compositionally biased region" description="Polar residues" evidence="7">
    <location>
        <begin position="689"/>
        <end position="708"/>
    </location>
</feature>
<feature type="region of interest" description="Disordered" evidence="7">
    <location>
        <begin position="579"/>
        <end position="804"/>
    </location>
</feature>
<dbReference type="PROSITE" id="PS50011">
    <property type="entry name" value="PROTEIN_KINASE_DOM"/>
    <property type="match status" value="1"/>
</dbReference>
<dbReference type="SUPFAM" id="SSF49879">
    <property type="entry name" value="SMAD/FHA domain"/>
    <property type="match status" value="1"/>
</dbReference>
<keyword evidence="4" id="KW-0547">Nucleotide-binding</keyword>